<reference evidence="2 3" key="1">
    <citation type="submission" date="2021-03" db="EMBL/GenBank/DDBJ databases">
        <authorList>
            <person name="King G.J."/>
            <person name="Bancroft I."/>
            <person name="Baten A."/>
            <person name="Bloomfield J."/>
            <person name="Borpatragohain P."/>
            <person name="He Z."/>
            <person name="Irish N."/>
            <person name="Irwin J."/>
            <person name="Liu K."/>
            <person name="Mauleon R.P."/>
            <person name="Moore J."/>
            <person name="Morris R."/>
            <person name="Ostergaard L."/>
            <person name="Wang B."/>
            <person name="Wells R."/>
        </authorList>
    </citation>
    <scope>NUCLEOTIDE SEQUENCE [LARGE SCALE GENOMIC DNA]</scope>
    <source>
        <strain evidence="2">R-o-18</strain>
        <tissue evidence="2">Leaf</tissue>
    </source>
</reference>
<comment type="caution">
    <text evidence="2">The sequence shown here is derived from an EMBL/GenBank/DDBJ whole genome shotgun (WGS) entry which is preliminary data.</text>
</comment>
<feature type="region of interest" description="Disordered" evidence="1">
    <location>
        <begin position="305"/>
        <end position="326"/>
    </location>
</feature>
<evidence type="ECO:0000256" key="1">
    <source>
        <dbReference type="SAM" id="MobiDB-lite"/>
    </source>
</evidence>
<sequence length="491" mass="55063">MVSKEHQEDAVCNGNLRELAHGSDWLMIVQDRLDVAGKKETKAGYVSGQRYGQIHKAVWSISSQAFPHPIRSIQPATNNPRPDPEHPLWANCKLSKRTQSQPVEVDSSRPHTACALKISHGIRARFVRTWFQLPLKHKLTPMPFQAKKKLHGPAGCSTSSRRRCAHPWCPGAVLGRSTLSHVRPEERRPLEACPSLSYSLSKKNLSRRKLSTWVLWWRLKHGERRCFWHGGFKEKGQAKKEMLVLKPTAQICPFMMRVALEVQGTSTGSLFVHMMCSLFIINLSKRGRLYPLGMVAGVYVDTQGEWSSPKSRGDWYTSSDTSNSPTTKNVKTKVFCHCISSLGHVSPHSTGSVVKCSMGYYAIRRVTCEALYGDSNTLVPGIRKRAAHKTETITTFQIEVSETKLEGGMLNKQGSWPDRSLQRLLRRTINRAKSVACLGKRRFRAVLAKDIRGVWEEMVDGAKLGSAVRTAVRTVGTGTDEIDPKHLFSTI</sequence>
<dbReference type="EMBL" id="JADBGQ010000008">
    <property type="protein sequence ID" value="KAG5385439.1"/>
    <property type="molecule type" value="Genomic_DNA"/>
</dbReference>
<evidence type="ECO:0000313" key="3">
    <source>
        <dbReference type="Proteomes" id="UP000823674"/>
    </source>
</evidence>
<gene>
    <name evidence="2" type="primary">A09g515060.1_BraROA</name>
    <name evidence="2" type="ORF">IGI04_036909</name>
</gene>
<keyword evidence="3" id="KW-1185">Reference proteome</keyword>
<name>A0ABQ7LIU8_BRACM</name>
<evidence type="ECO:0000313" key="2">
    <source>
        <dbReference type="EMBL" id="KAG5385439.1"/>
    </source>
</evidence>
<organism evidence="2 3">
    <name type="scientific">Brassica rapa subsp. trilocularis</name>
    <dbReference type="NCBI Taxonomy" id="1813537"/>
    <lineage>
        <taxon>Eukaryota</taxon>
        <taxon>Viridiplantae</taxon>
        <taxon>Streptophyta</taxon>
        <taxon>Embryophyta</taxon>
        <taxon>Tracheophyta</taxon>
        <taxon>Spermatophyta</taxon>
        <taxon>Magnoliopsida</taxon>
        <taxon>eudicotyledons</taxon>
        <taxon>Gunneridae</taxon>
        <taxon>Pentapetalae</taxon>
        <taxon>rosids</taxon>
        <taxon>malvids</taxon>
        <taxon>Brassicales</taxon>
        <taxon>Brassicaceae</taxon>
        <taxon>Brassiceae</taxon>
        <taxon>Brassica</taxon>
    </lineage>
</organism>
<dbReference type="Proteomes" id="UP000823674">
    <property type="component" value="Chromosome A09"/>
</dbReference>
<accession>A0ABQ7LIU8</accession>
<proteinExistence type="predicted"/>
<protein>
    <submittedName>
        <fullName evidence="2">Uncharacterized protein</fullName>
    </submittedName>
</protein>